<evidence type="ECO:0000256" key="11">
    <source>
        <dbReference type="ARBA" id="ARBA00023136"/>
    </source>
</evidence>
<dbReference type="NCBIfam" id="TIGR00203">
    <property type="entry name" value="cydB"/>
    <property type="match status" value="1"/>
</dbReference>
<dbReference type="OrthoDB" id="9776710at2"/>
<evidence type="ECO:0000256" key="3">
    <source>
        <dbReference type="ARBA" id="ARBA00022448"/>
    </source>
</evidence>
<dbReference type="GO" id="GO:0046872">
    <property type="term" value="F:metal ion binding"/>
    <property type="evidence" value="ECO:0007669"/>
    <property type="project" value="UniProtKB-KW"/>
</dbReference>
<dbReference type="GO" id="GO:0009055">
    <property type="term" value="F:electron transfer activity"/>
    <property type="evidence" value="ECO:0007669"/>
    <property type="project" value="TreeGrafter"/>
</dbReference>
<evidence type="ECO:0000256" key="9">
    <source>
        <dbReference type="ARBA" id="ARBA00022989"/>
    </source>
</evidence>
<dbReference type="Pfam" id="PF02322">
    <property type="entry name" value="Cyt_bd_oxida_II"/>
    <property type="match status" value="1"/>
</dbReference>
<dbReference type="PIRSF" id="PIRSF000267">
    <property type="entry name" value="Cyt_oxidse_sub2"/>
    <property type="match status" value="1"/>
</dbReference>
<organism evidence="13 14">
    <name type="scientific">Schwartzia succinivorans DSM 10502</name>
    <dbReference type="NCBI Taxonomy" id="1123243"/>
    <lineage>
        <taxon>Bacteria</taxon>
        <taxon>Bacillati</taxon>
        <taxon>Bacillota</taxon>
        <taxon>Negativicutes</taxon>
        <taxon>Selenomonadales</taxon>
        <taxon>Selenomonadaceae</taxon>
        <taxon>Schwartzia</taxon>
    </lineage>
</organism>
<comment type="subcellular location">
    <subcellularLocation>
        <location evidence="1">Cell membrane</location>
        <topology evidence="1">Multi-pass membrane protein</topology>
    </subcellularLocation>
</comment>
<evidence type="ECO:0000256" key="6">
    <source>
        <dbReference type="ARBA" id="ARBA00022692"/>
    </source>
</evidence>
<dbReference type="PANTHER" id="PTHR43141:SF5">
    <property type="entry name" value="CYTOCHROME BD-I UBIQUINOL OXIDASE SUBUNIT 2"/>
    <property type="match status" value="1"/>
</dbReference>
<dbReference type="RefSeq" id="WP_072935977.1">
    <property type="nucleotide sequence ID" value="NZ_FQUG01000007.1"/>
</dbReference>
<sequence>MDYNVLWFILIAVLFTGFFFLEGFDYGVGILLPFISGREKDRSQVISSIAPVWDGNEVWMITAGGALFAAFPHVYATMFSTFYIALFLMLMALILRGAAFELRHHHESLLWQQTWDKAIFIGSALPALLWGVAMTDLLIGLPISKDMIYKGAFLDLLSPASVVGGIAFVSLFTFHGANFLALKLEKDRLHLTIQKLGLMGGKIAFISLALLTLLIHQKVNLALHPITVVLFLLALVSLLLGYLSMKHRNELRAFILTGLSIVCISAGFFSALFPRLMVSSLNPDWSLTIRNAASTEYTLSIMTIAALCLVPVVLIYQGWTYWVFRHRIKAGQDHANY</sequence>
<feature type="transmembrane region" description="Helical" evidence="12">
    <location>
        <begin position="221"/>
        <end position="242"/>
    </location>
</feature>
<dbReference type="Proteomes" id="UP000184404">
    <property type="component" value="Unassembled WGS sequence"/>
</dbReference>
<keyword evidence="9 12" id="KW-1133">Transmembrane helix</keyword>
<evidence type="ECO:0000256" key="8">
    <source>
        <dbReference type="ARBA" id="ARBA00022982"/>
    </source>
</evidence>
<evidence type="ECO:0000313" key="13">
    <source>
        <dbReference type="EMBL" id="SHF12035.1"/>
    </source>
</evidence>
<evidence type="ECO:0000256" key="4">
    <source>
        <dbReference type="ARBA" id="ARBA00022475"/>
    </source>
</evidence>
<protein>
    <submittedName>
        <fullName evidence="13">Cytochrome d ubiquinol oxidase subunit II</fullName>
    </submittedName>
</protein>
<dbReference type="GO" id="GO:0005886">
    <property type="term" value="C:plasma membrane"/>
    <property type="evidence" value="ECO:0007669"/>
    <property type="project" value="UniProtKB-SubCell"/>
</dbReference>
<keyword evidence="6 12" id="KW-0812">Transmembrane</keyword>
<evidence type="ECO:0000256" key="7">
    <source>
        <dbReference type="ARBA" id="ARBA00022723"/>
    </source>
</evidence>
<evidence type="ECO:0000256" key="2">
    <source>
        <dbReference type="ARBA" id="ARBA00007543"/>
    </source>
</evidence>
<dbReference type="EMBL" id="FQUG01000007">
    <property type="protein sequence ID" value="SHF12035.1"/>
    <property type="molecule type" value="Genomic_DNA"/>
</dbReference>
<dbReference type="GO" id="GO:0070069">
    <property type="term" value="C:cytochrome complex"/>
    <property type="evidence" value="ECO:0007669"/>
    <property type="project" value="TreeGrafter"/>
</dbReference>
<feature type="transmembrane region" description="Helical" evidence="12">
    <location>
        <begin position="254"/>
        <end position="277"/>
    </location>
</feature>
<keyword evidence="3" id="KW-0813">Transport</keyword>
<evidence type="ECO:0000256" key="1">
    <source>
        <dbReference type="ARBA" id="ARBA00004651"/>
    </source>
</evidence>
<gene>
    <name evidence="13" type="ORF">SAMN02745190_01891</name>
</gene>
<feature type="transmembrane region" description="Helical" evidence="12">
    <location>
        <begin position="6"/>
        <end position="35"/>
    </location>
</feature>
<feature type="transmembrane region" description="Helical" evidence="12">
    <location>
        <begin position="196"/>
        <end position="215"/>
    </location>
</feature>
<feature type="transmembrane region" description="Helical" evidence="12">
    <location>
        <begin position="81"/>
        <end position="99"/>
    </location>
</feature>
<evidence type="ECO:0000256" key="5">
    <source>
        <dbReference type="ARBA" id="ARBA00022617"/>
    </source>
</evidence>
<keyword evidence="14" id="KW-1185">Reference proteome</keyword>
<feature type="transmembrane region" description="Helical" evidence="12">
    <location>
        <begin position="163"/>
        <end position="184"/>
    </location>
</feature>
<dbReference type="STRING" id="1123243.SAMN02745190_01891"/>
<evidence type="ECO:0000256" key="10">
    <source>
        <dbReference type="ARBA" id="ARBA00023004"/>
    </source>
</evidence>
<dbReference type="GO" id="GO:0016682">
    <property type="term" value="F:oxidoreductase activity, acting on diphenols and related substances as donors, oxygen as acceptor"/>
    <property type="evidence" value="ECO:0007669"/>
    <property type="project" value="TreeGrafter"/>
</dbReference>
<evidence type="ECO:0000256" key="12">
    <source>
        <dbReference type="SAM" id="Phobius"/>
    </source>
</evidence>
<dbReference type="InterPro" id="IPR003317">
    <property type="entry name" value="Cyt-d_oxidase_su2"/>
</dbReference>
<keyword evidence="7" id="KW-0479">Metal-binding</keyword>
<keyword evidence="10" id="KW-0408">Iron</keyword>
<keyword evidence="8" id="KW-0249">Electron transport</keyword>
<keyword evidence="5" id="KW-0349">Heme</keyword>
<comment type="similarity">
    <text evidence="2">Belongs to the cytochrome ubiquinol oxidase subunit 2 family.</text>
</comment>
<feature type="transmembrane region" description="Helical" evidence="12">
    <location>
        <begin position="119"/>
        <end position="143"/>
    </location>
</feature>
<name>A0A1M4Z255_9FIRM</name>
<dbReference type="GO" id="GO:0019646">
    <property type="term" value="P:aerobic electron transport chain"/>
    <property type="evidence" value="ECO:0007669"/>
    <property type="project" value="TreeGrafter"/>
</dbReference>
<keyword evidence="11 12" id="KW-0472">Membrane</keyword>
<evidence type="ECO:0000313" key="14">
    <source>
        <dbReference type="Proteomes" id="UP000184404"/>
    </source>
</evidence>
<keyword evidence="4" id="KW-1003">Cell membrane</keyword>
<proteinExistence type="inferred from homology"/>
<dbReference type="PANTHER" id="PTHR43141">
    <property type="entry name" value="CYTOCHROME BD2 SUBUNIT II"/>
    <property type="match status" value="1"/>
</dbReference>
<dbReference type="AlphaFoldDB" id="A0A1M4Z255"/>
<feature type="transmembrane region" description="Helical" evidence="12">
    <location>
        <begin position="297"/>
        <end position="319"/>
    </location>
</feature>
<reference evidence="13 14" key="1">
    <citation type="submission" date="2016-11" db="EMBL/GenBank/DDBJ databases">
        <authorList>
            <person name="Jaros S."/>
            <person name="Januszkiewicz K."/>
            <person name="Wedrychowicz H."/>
        </authorList>
    </citation>
    <scope>NUCLEOTIDE SEQUENCE [LARGE SCALE GENOMIC DNA]</scope>
    <source>
        <strain evidence="13 14">DSM 10502</strain>
    </source>
</reference>
<accession>A0A1M4Z255</accession>